<dbReference type="Proteomes" id="UP001147653">
    <property type="component" value="Unassembled WGS sequence"/>
</dbReference>
<dbReference type="RefSeq" id="WP_270028389.1">
    <property type="nucleotide sequence ID" value="NZ_JAPDDP010000065.1"/>
</dbReference>
<organism evidence="1 2">
    <name type="scientific">Solirubrobacter phytolaccae</name>
    <dbReference type="NCBI Taxonomy" id="1404360"/>
    <lineage>
        <taxon>Bacteria</taxon>
        <taxon>Bacillati</taxon>
        <taxon>Actinomycetota</taxon>
        <taxon>Thermoleophilia</taxon>
        <taxon>Solirubrobacterales</taxon>
        <taxon>Solirubrobacteraceae</taxon>
        <taxon>Solirubrobacter</taxon>
    </lineage>
</organism>
<name>A0A9X3ND90_9ACTN</name>
<evidence type="ECO:0000313" key="1">
    <source>
        <dbReference type="EMBL" id="MDA0183976.1"/>
    </source>
</evidence>
<dbReference type="EMBL" id="JAPDDP010000065">
    <property type="protein sequence ID" value="MDA0183976.1"/>
    <property type="molecule type" value="Genomic_DNA"/>
</dbReference>
<evidence type="ECO:0000313" key="2">
    <source>
        <dbReference type="Proteomes" id="UP001147653"/>
    </source>
</evidence>
<keyword evidence="2" id="KW-1185">Reference proteome</keyword>
<comment type="caution">
    <text evidence="1">The sequence shown here is derived from an EMBL/GenBank/DDBJ whole genome shotgun (WGS) entry which is preliminary data.</text>
</comment>
<reference evidence="1" key="1">
    <citation type="submission" date="2022-10" db="EMBL/GenBank/DDBJ databases">
        <title>The WGS of Solirubrobacter phytolaccae KCTC 29190.</title>
        <authorList>
            <person name="Jiang Z."/>
        </authorList>
    </citation>
    <scope>NUCLEOTIDE SEQUENCE</scope>
    <source>
        <strain evidence="1">KCTC 29190</strain>
    </source>
</reference>
<accession>A0A9X3ND90</accession>
<dbReference type="AlphaFoldDB" id="A0A9X3ND90"/>
<gene>
    <name evidence="1" type="ORF">OJ997_26955</name>
</gene>
<proteinExistence type="predicted"/>
<sequence>MSLLASTLVMATASLGGFQLDGDAQGRATLAWTGYAGKRYVLRVADLRDGRPGPTRELWTGKGLAHVMLESFDVSPGGAAVACVQASRDVHDKPWRTYVLRRAAGGAWSKPIRVSGKRIHDVSCATDDSGRVTIAYGLGGPVRTTTIAVDGSQEGPVTLRRDSVGPPQVVASATGAATIAYTADTNRQRFLYIAESGPGGWTSRLVGPAMLPELAMDDTGRALVGWSSVSEADNQLRLATAPAFAPQTLISEPRSTLSRIAASARGDVLAAWQSNAWTFSNGPRELHVMLQRPGQPFGPPVSLGRFEGYPAEIALAADGTGAAAWNTARESRPPKLVVRRLAADGAWQPPVALAGTEVQIVAAPGGTVTVAWLAKSADGRRERLHAGLVATGSLARRSR</sequence>
<protein>
    <submittedName>
        <fullName evidence="1">Uncharacterized protein</fullName>
    </submittedName>
</protein>
<dbReference type="SUPFAM" id="SSF82171">
    <property type="entry name" value="DPP6 N-terminal domain-like"/>
    <property type="match status" value="1"/>
</dbReference>